<keyword evidence="3" id="KW-1185">Reference proteome</keyword>
<keyword evidence="1" id="KW-0472">Membrane</keyword>
<evidence type="ECO:0000313" key="3">
    <source>
        <dbReference type="Proteomes" id="UP000006038"/>
    </source>
</evidence>
<dbReference type="HOGENOM" id="CLU_3071879_0_0_1"/>
<evidence type="ECO:0000256" key="1">
    <source>
        <dbReference type="SAM" id="Phobius"/>
    </source>
</evidence>
<dbReference type="AlphaFoldDB" id="J3L0K8"/>
<name>J3L0K8_ORYBR</name>
<keyword evidence="1" id="KW-1133">Transmembrane helix</keyword>
<protein>
    <submittedName>
        <fullName evidence="2">Uncharacterized protein</fullName>
    </submittedName>
</protein>
<dbReference type="Proteomes" id="UP000006038">
    <property type="component" value="Chromosome 1"/>
</dbReference>
<dbReference type="Gramene" id="OB01G27640.1">
    <property type="protein sequence ID" value="OB01G27640.1"/>
    <property type="gene ID" value="OB01G27640"/>
</dbReference>
<reference evidence="2" key="2">
    <citation type="submission" date="2013-04" db="UniProtKB">
        <authorList>
            <consortium name="EnsemblPlants"/>
        </authorList>
    </citation>
    <scope>IDENTIFICATION</scope>
</reference>
<evidence type="ECO:0000313" key="2">
    <source>
        <dbReference type="EnsemblPlants" id="OB01G27640.1"/>
    </source>
</evidence>
<dbReference type="EnsemblPlants" id="OB01G27640.1">
    <property type="protein sequence ID" value="OB01G27640.1"/>
    <property type="gene ID" value="OB01G27640"/>
</dbReference>
<proteinExistence type="predicted"/>
<sequence>MKWLSYMLIVSLSFKISLHFHMNVVLLYGLISLIIELLNTLKLLCFSRECCHL</sequence>
<accession>J3L0K8</accession>
<feature type="transmembrane region" description="Helical" evidence="1">
    <location>
        <begin position="20"/>
        <end position="38"/>
    </location>
</feature>
<organism evidence="2">
    <name type="scientific">Oryza brachyantha</name>
    <name type="common">malo sina</name>
    <dbReference type="NCBI Taxonomy" id="4533"/>
    <lineage>
        <taxon>Eukaryota</taxon>
        <taxon>Viridiplantae</taxon>
        <taxon>Streptophyta</taxon>
        <taxon>Embryophyta</taxon>
        <taxon>Tracheophyta</taxon>
        <taxon>Spermatophyta</taxon>
        <taxon>Magnoliopsida</taxon>
        <taxon>Liliopsida</taxon>
        <taxon>Poales</taxon>
        <taxon>Poaceae</taxon>
        <taxon>BOP clade</taxon>
        <taxon>Oryzoideae</taxon>
        <taxon>Oryzeae</taxon>
        <taxon>Oryzinae</taxon>
        <taxon>Oryza</taxon>
    </lineage>
</organism>
<reference evidence="2" key="1">
    <citation type="journal article" date="2013" name="Nat. Commun.">
        <title>Whole-genome sequencing of Oryza brachyantha reveals mechanisms underlying Oryza genome evolution.</title>
        <authorList>
            <person name="Chen J."/>
            <person name="Huang Q."/>
            <person name="Gao D."/>
            <person name="Wang J."/>
            <person name="Lang Y."/>
            <person name="Liu T."/>
            <person name="Li B."/>
            <person name="Bai Z."/>
            <person name="Luis Goicoechea J."/>
            <person name="Liang C."/>
            <person name="Chen C."/>
            <person name="Zhang W."/>
            <person name="Sun S."/>
            <person name="Liao Y."/>
            <person name="Zhang X."/>
            <person name="Yang L."/>
            <person name="Song C."/>
            <person name="Wang M."/>
            <person name="Shi J."/>
            <person name="Liu G."/>
            <person name="Liu J."/>
            <person name="Zhou H."/>
            <person name="Zhou W."/>
            <person name="Yu Q."/>
            <person name="An N."/>
            <person name="Chen Y."/>
            <person name="Cai Q."/>
            <person name="Wang B."/>
            <person name="Liu B."/>
            <person name="Min J."/>
            <person name="Huang Y."/>
            <person name="Wu H."/>
            <person name="Li Z."/>
            <person name="Zhang Y."/>
            <person name="Yin Y."/>
            <person name="Song W."/>
            <person name="Jiang J."/>
            <person name="Jackson S.A."/>
            <person name="Wing R.A."/>
            <person name="Wang J."/>
            <person name="Chen M."/>
        </authorList>
    </citation>
    <scope>NUCLEOTIDE SEQUENCE [LARGE SCALE GENOMIC DNA]</scope>
    <source>
        <strain evidence="2">cv. IRGC 101232</strain>
    </source>
</reference>
<keyword evidence="1" id="KW-0812">Transmembrane</keyword>